<proteinExistence type="predicted"/>
<gene>
    <name evidence="1" type="ORF">PN451_03795</name>
</gene>
<accession>A0ABT5ACG4</accession>
<evidence type="ECO:0000313" key="2">
    <source>
        <dbReference type="Proteomes" id="UP001211249"/>
    </source>
</evidence>
<protein>
    <submittedName>
        <fullName evidence="1">Uncharacterized protein</fullName>
    </submittedName>
</protein>
<reference evidence="1 2" key="1">
    <citation type="submission" date="2023-01" db="EMBL/GenBank/DDBJ databases">
        <title>Genomes from the Australian National Cyanobacteria Reference Collection.</title>
        <authorList>
            <person name="Willis A."/>
            <person name="Lee E.M.F."/>
        </authorList>
    </citation>
    <scope>NUCLEOTIDE SEQUENCE [LARGE SCALE GENOMIC DNA]</scope>
    <source>
        <strain evidence="1 2">CS-1226</strain>
    </source>
</reference>
<sequence length="135" mass="15746">MYLITPGSAVLTGAKEQELSYQGKSSIQPPTDRLLRSKSLENGLKKASEKRCDEIKEEYRHLTKFFDSLKQKSALLPKDELHSIWQESAQDTPDFEEFTSFLTEIGIIEWRERDKRYKFADIYVYGFEMIRQGAV</sequence>
<name>A0ABT5ACG4_9CYAN</name>
<evidence type="ECO:0000313" key="1">
    <source>
        <dbReference type="EMBL" id="MDB9534979.1"/>
    </source>
</evidence>
<comment type="caution">
    <text evidence="1">The sequence shown here is derived from an EMBL/GenBank/DDBJ whole genome shotgun (WGS) entry which is preliminary data.</text>
</comment>
<keyword evidence="2" id="KW-1185">Reference proteome</keyword>
<dbReference type="RefSeq" id="WP_271794996.1">
    <property type="nucleotide sequence ID" value="NZ_JAQMUC010000021.1"/>
</dbReference>
<organism evidence="1 2">
    <name type="scientific">Dolichospermum planctonicum CS-1226</name>
    <dbReference type="NCBI Taxonomy" id="3021751"/>
    <lineage>
        <taxon>Bacteria</taxon>
        <taxon>Bacillati</taxon>
        <taxon>Cyanobacteriota</taxon>
        <taxon>Cyanophyceae</taxon>
        <taxon>Nostocales</taxon>
        <taxon>Aphanizomenonaceae</taxon>
        <taxon>Dolichospermum</taxon>
        <taxon>Dolichospermum planctonicum</taxon>
    </lineage>
</organism>
<dbReference type="Proteomes" id="UP001211249">
    <property type="component" value="Unassembled WGS sequence"/>
</dbReference>
<dbReference type="EMBL" id="JAQMUC010000021">
    <property type="protein sequence ID" value="MDB9534979.1"/>
    <property type="molecule type" value="Genomic_DNA"/>
</dbReference>